<dbReference type="OrthoDB" id="9799199at2"/>
<accession>D7DM20</accession>
<evidence type="ECO:0000313" key="2">
    <source>
        <dbReference type="EMBL" id="ADI30714.1"/>
    </source>
</evidence>
<reference evidence="2 3" key="2">
    <citation type="journal article" date="2011" name="J. Bacteriol.">
        <title>Genomes of three methylotrophs from a single niche uncover genetic and metabolic divergence of Methylophilaceae.</title>
        <authorList>
            <person name="Lapidus A."/>
            <person name="Clum A."/>
            <person name="Labutti K."/>
            <person name="Kaluzhnaya M.G."/>
            <person name="Lim S."/>
            <person name="Beck D.A."/>
            <person name="Glavina Del Rio T."/>
            <person name="Nolan M."/>
            <person name="Mavromatis K."/>
            <person name="Huntemann M."/>
            <person name="Lucas S."/>
            <person name="Lidstrom M.E."/>
            <person name="Ivanova N."/>
            <person name="Chistoserdova L."/>
        </authorList>
    </citation>
    <scope>NUCLEOTIDE SEQUENCE [LARGE SCALE GENOMIC DNA]</scope>
    <source>
        <strain evidence="2 3">301</strain>
    </source>
</reference>
<feature type="transmembrane region" description="Helical" evidence="1">
    <location>
        <begin position="240"/>
        <end position="258"/>
    </location>
</feature>
<protein>
    <submittedName>
        <fullName evidence="2">Phosphatidate cytidylyltransferase</fullName>
    </submittedName>
</protein>
<name>D7DM20_METV0</name>
<feature type="transmembrane region" description="Helical" evidence="1">
    <location>
        <begin position="264"/>
        <end position="287"/>
    </location>
</feature>
<keyword evidence="1" id="KW-0472">Membrane</keyword>
<feature type="transmembrane region" description="Helical" evidence="1">
    <location>
        <begin position="18"/>
        <end position="39"/>
    </location>
</feature>
<sequence length="330" mass="36595">MLTHFANTLEALDPTHKFYGLIGAVAALLLIASIVGWVLKRQLLTKNNPSEKSLKLINNLISRVNAWWVMVAILVIAFLAGKLGTIILFGFISYFALREFMTLTPTRAGDHRTLSLAFFLLIPLHYYLIYTNWYGLFSVLIPVYAFLLMPSISVLAQDTEHFLERAAKIQWGVMISIYCISHAPALLLLPITHFEGQNTLLLFYFLLIVQLSDVLQYVFGNLFGKTKVAPVVSPNKTLEGLIGGGLSTILVGTGLWWITPFTPLQSAGMATVIVAMGFLGGLVMSAIKRSLGAKDWGNMIEGHGGMLDRMDSVSFAAPVFFHLVRYYFTP</sequence>
<dbReference type="STRING" id="666681.M301_2351"/>
<organism evidence="2 3">
    <name type="scientific">Methylotenera versatilis (strain 301)</name>
    <dbReference type="NCBI Taxonomy" id="666681"/>
    <lineage>
        <taxon>Bacteria</taxon>
        <taxon>Pseudomonadati</taxon>
        <taxon>Pseudomonadota</taxon>
        <taxon>Betaproteobacteria</taxon>
        <taxon>Nitrosomonadales</taxon>
        <taxon>Methylophilaceae</taxon>
        <taxon>Methylotenera</taxon>
    </lineage>
</organism>
<dbReference type="Pfam" id="PF01148">
    <property type="entry name" value="CTP_transf_1"/>
    <property type="match status" value="1"/>
</dbReference>
<keyword evidence="1" id="KW-0812">Transmembrane</keyword>
<proteinExistence type="predicted"/>
<feature type="transmembrane region" description="Helical" evidence="1">
    <location>
        <begin position="113"/>
        <end position="130"/>
    </location>
</feature>
<dbReference type="EMBL" id="CP002056">
    <property type="protein sequence ID" value="ADI30714.1"/>
    <property type="molecule type" value="Genomic_DNA"/>
</dbReference>
<evidence type="ECO:0000256" key="1">
    <source>
        <dbReference type="SAM" id="Phobius"/>
    </source>
</evidence>
<dbReference type="Proteomes" id="UP000000383">
    <property type="component" value="Chromosome"/>
</dbReference>
<dbReference type="GO" id="GO:0005886">
    <property type="term" value="C:plasma membrane"/>
    <property type="evidence" value="ECO:0007669"/>
    <property type="project" value="TreeGrafter"/>
</dbReference>
<feature type="transmembrane region" description="Helical" evidence="1">
    <location>
        <begin position="169"/>
        <end position="189"/>
    </location>
</feature>
<dbReference type="GO" id="GO:0009273">
    <property type="term" value="P:peptidoglycan-based cell wall biogenesis"/>
    <property type="evidence" value="ECO:0007669"/>
    <property type="project" value="TreeGrafter"/>
</dbReference>
<keyword evidence="1" id="KW-1133">Transmembrane helix</keyword>
<dbReference type="GO" id="GO:0016779">
    <property type="term" value="F:nucleotidyltransferase activity"/>
    <property type="evidence" value="ECO:0007669"/>
    <property type="project" value="UniProtKB-KW"/>
</dbReference>
<evidence type="ECO:0000313" key="3">
    <source>
        <dbReference type="Proteomes" id="UP000000383"/>
    </source>
</evidence>
<keyword evidence="2" id="KW-0808">Transferase</keyword>
<feature type="transmembrane region" description="Helical" evidence="1">
    <location>
        <begin position="136"/>
        <end position="157"/>
    </location>
</feature>
<dbReference type="KEGG" id="meh:M301_2351"/>
<keyword evidence="3" id="KW-1185">Reference proteome</keyword>
<dbReference type="RefSeq" id="WP_013149022.1">
    <property type="nucleotide sequence ID" value="NC_014207.1"/>
</dbReference>
<dbReference type="AlphaFoldDB" id="D7DM20"/>
<dbReference type="eggNOG" id="COG4589">
    <property type="taxonomic scope" value="Bacteria"/>
</dbReference>
<keyword evidence="2" id="KW-0548">Nucleotidyltransferase</keyword>
<gene>
    <name evidence="2" type="ordered locus">M301_2351</name>
</gene>
<reference evidence="3" key="1">
    <citation type="submission" date="2010-05" db="EMBL/GenBank/DDBJ databases">
        <title>Complete sequence of Methylotenera sp. 301.</title>
        <authorList>
            <person name="Lucas S."/>
            <person name="Copeland A."/>
            <person name="Lapidus A."/>
            <person name="Cheng J.-F."/>
            <person name="Bruce D."/>
            <person name="Goodwin L."/>
            <person name="Pitluck S."/>
            <person name="Clum A."/>
            <person name="Land M."/>
            <person name="Hauser L."/>
            <person name="Kyrpides N."/>
            <person name="Ivanova N."/>
            <person name="Chistoservova L."/>
            <person name="Kalyuzhnaya M."/>
            <person name="Woyke T."/>
        </authorList>
    </citation>
    <scope>NUCLEOTIDE SEQUENCE [LARGE SCALE GENOMIC DNA]</scope>
    <source>
        <strain evidence="3">301</strain>
    </source>
</reference>
<dbReference type="PANTHER" id="PTHR43535">
    <property type="entry name" value="PHOSPHATIDATE CYTIDYLYLTRANSFERASE"/>
    <property type="match status" value="1"/>
</dbReference>
<dbReference type="HOGENOM" id="CLU_037294_3_0_4"/>
<feature type="transmembrane region" description="Helical" evidence="1">
    <location>
        <begin position="201"/>
        <end position="219"/>
    </location>
</feature>
<dbReference type="PANTHER" id="PTHR43535:SF1">
    <property type="entry name" value="PHOSPHATIDATE CYTIDYLYLTRANSFERASE"/>
    <property type="match status" value="1"/>
</dbReference>